<keyword evidence="3" id="KW-1185">Reference proteome</keyword>
<proteinExistence type="predicted"/>
<dbReference type="Gene3D" id="3.30.420.10">
    <property type="entry name" value="Ribonuclease H-like superfamily/Ribonuclease H"/>
    <property type="match status" value="1"/>
</dbReference>
<evidence type="ECO:0000259" key="1">
    <source>
        <dbReference type="PROSITE" id="PS50994"/>
    </source>
</evidence>
<feature type="domain" description="Integrase catalytic" evidence="1">
    <location>
        <begin position="1"/>
        <end position="123"/>
    </location>
</feature>
<dbReference type="GO" id="GO:0003676">
    <property type="term" value="F:nucleic acid binding"/>
    <property type="evidence" value="ECO:0007669"/>
    <property type="project" value="InterPro"/>
</dbReference>
<dbReference type="Proteomes" id="UP001152795">
    <property type="component" value="Unassembled WGS sequence"/>
</dbReference>
<dbReference type="PROSITE" id="PS50994">
    <property type="entry name" value="INTEGRASE"/>
    <property type="match status" value="1"/>
</dbReference>
<feature type="non-terminal residue" evidence="2">
    <location>
        <position position="157"/>
    </location>
</feature>
<dbReference type="PANTHER" id="PTHR37984:SF5">
    <property type="entry name" value="PROTEIN NYNRIN-LIKE"/>
    <property type="match status" value="1"/>
</dbReference>
<dbReference type="OrthoDB" id="10056584at2759"/>
<dbReference type="SUPFAM" id="SSF53098">
    <property type="entry name" value="Ribonuclease H-like"/>
    <property type="match status" value="1"/>
</dbReference>
<sequence>MHAFPLASNQTNASSCCKCLVEWICLFGVPSTIISDQGPQFVSGIWDQVMQVLKIEKRLASTYHPQSNGKLERMHRSLKNSIRCRLDGKQNWLAELPWALMGLRNHPNVDSGFSPSEAVFGKPLKLPGEIPVPFPHVASASFADELKKSLAAQLSSP</sequence>
<dbReference type="PANTHER" id="PTHR37984">
    <property type="entry name" value="PROTEIN CBG26694"/>
    <property type="match status" value="1"/>
</dbReference>
<accession>A0A6S7KF39</accession>
<dbReference type="InterPro" id="IPR050951">
    <property type="entry name" value="Retrovirus_Pol_polyprotein"/>
</dbReference>
<name>A0A6S7KF39_PARCT</name>
<dbReference type="InterPro" id="IPR001584">
    <property type="entry name" value="Integrase_cat-core"/>
</dbReference>
<organism evidence="2 3">
    <name type="scientific">Paramuricea clavata</name>
    <name type="common">Red gorgonian</name>
    <name type="synonym">Violescent sea-whip</name>
    <dbReference type="NCBI Taxonomy" id="317549"/>
    <lineage>
        <taxon>Eukaryota</taxon>
        <taxon>Metazoa</taxon>
        <taxon>Cnidaria</taxon>
        <taxon>Anthozoa</taxon>
        <taxon>Octocorallia</taxon>
        <taxon>Malacalcyonacea</taxon>
        <taxon>Plexauridae</taxon>
        <taxon>Paramuricea</taxon>
    </lineage>
</organism>
<comment type="caution">
    <text evidence="2">The sequence shown here is derived from an EMBL/GenBank/DDBJ whole genome shotgun (WGS) entry which is preliminary data.</text>
</comment>
<dbReference type="InterPro" id="IPR036397">
    <property type="entry name" value="RNaseH_sf"/>
</dbReference>
<dbReference type="InterPro" id="IPR012337">
    <property type="entry name" value="RNaseH-like_sf"/>
</dbReference>
<dbReference type="GO" id="GO:0015074">
    <property type="term" value="P:DNA integration"/>
    <property type="evidence" value="ECO:0007669"/>
    <property type="project" value="InterPro"/>
</dbReference>
<dbReference type="AlphaFoldDB" id="A0A6S7KF39"/>
<gene>
    <name evidence="2" type="ORF">PACLA_8A084788</name>
</gene>
<evidence type="ECO:0000313" key="3">
    <source>
        <dbReference type="Proteomes" id="UP001152795"/>
    </source>
</evidence>
<protein>
    <submittedName>
        <fullName evidence="2">Transposon Ty3-G Gag-Pol poly</fullName>
    </submittedName>
</protein>
<dbReference type="EMBL" id="CACRXK020034984">
    <property type="protein sequence ID" value="CAB4044446.1"/>
    <property type="molecule type" value="Genomic_DNA"/>
</dbReference>
<reference evidence="2" key="1">
    <citation type="submission" date="2020-04" db="EMBL/GenBank/DDBJ databases">
        <authorList>
            <person name="Alioto T."/>
            <person name="Alioto T."/>
            <person name="Gomez Garrido J."/>
        </authorList>
    </citation>
    <scope>NUCLEOTIDE SEQUENCE</scope>
    <source>
        <strain evidence="2">A484AB</strain>
    </source>
</reference>
<evidence type="ECO:0000313" key="2">
    <source>
        <dbReference type="EMBL" id="CAB4044446.1"/>
    </source>
</evidence>